<dbReference type="AlphaFoldDB" id="A0A839SWZ9"/>
<dbReference type="PROSITE" id="PS00868">
    <property type="entry name" value="CYS_MET_METAB_PP"/>
    <property type="match status" value="1"/>
</dbReference>
<dbReference type="InterPro" id="IPR006233">
    <property type="entry name" value="Cys_b_lyase_bac"/>
</dbReference>
<dbReference type="RefSeq" id="WP_183416327.1">
    <property type="nucleotide sequence ID" value="NZ_JACHXA010000004.1"/>
</dbReference>
<dbReference type="PIRSF" id="PIRSF001434">
    <property type="entry name" value="CGS"/>
    <property type="match status" value="1"/>
</dbReference>
<keyword evidence="3 8" id="KW-0663">Pyridoxal phosphate</keyword>
<dbReference type="FunFam" id="3.40.640.10:FF:000046">
    <property type="entry name" value="Cystathionine gamma-lyase"/>
    <property type="match status" value="1"/>
</dbReference>
<protein>
    <submittedName>
        <fullName evidence="10">Cystathionine beta-lyase</fullName>
        <ecNumber evidence="10">4.4.1.8</ecNumber>
    </submittedName>
</protein>
<organism evidence="10 11">
    <name type="scientific">Limibacillus halophilus</name>
    <dbReference type="NCBI Taxonomy" id="1579333"/>
    <lineage>
        <taxon>Bacteria</taxon>
        <taxon>Pseudomonadati</taxon>
        <taxon>Pseudomonadota</taxon>
        <taxon>Alphaproteobacteria</taxon>
        <taxon>Rhodospirillales</taxon>
        <taxon>Rhodovibrionaceae</taxon>
        <taxon>Limibacillus</taxon>
    </lineage>
</organism>
<evidence type="ECO:0000313" key="10">
    <source>
        <dbReference type="EMBL" id="MBB3065505.1"/>
    </source>
</evidence>
<dbReference type="InterPro" id="IPR054542">
    <property type="entry name" value="Cys_met_metab_PP"/>
</dbReference>
<dbReference type="Gene3D" id="3.90.1150.10">
    <property type="entry name" value="Aspartate Aminotransferase, domain 1"/>
    <property type="match status" value="1"/>
</dbReference>
<accession>A0A839SWZ9</accession>
<dbReference type="Proteomes" id="UP000581135">
    <property type="component" value="Unassembled WGS sequence"/>
</dbReference>
<dbReference type="GO" id="GO:0019346">
    <property type="term" value="P:transsulfuration"/>
    <property type="evidence" value="ECO:0007669"/>
    <property type="project" value="InterPro"/>
</dbReference>
<keyword evidence="4 10" id="KW-0456">Lyase</keyword>
<dbReference type="EMBL" id="JACHXA010000004">
    <property type="protein sequence ID" value="MBB3065505.1"/>
    <property type="molecule type" value="Genomic_DNA"/>
</dbReference>
<evidence type="ECO:0000256" key="9">
    <source>
        <dbReference type="RuleBase" id="RU362118"/>
    </source>
</evidence>
<reference evidence="10 11" key="1">
    <citation type="submission" date="2020-08" db="EMBL/GenBank/DDBJ databases">
        <title>Genomic Encyclopedia of Type Strains, Phase III (KMG-III): the genomes of soil and plant-associated and newly described type strains.</title>
        <authorList>
            <person name="Whitman W."/>
        </authorList>
    </citation>
    <scope>NUCLEOTIDE SEQUENCE [LARGE SCALE GENOMIC DNA]</scope>
    <source>
        <strain evidence="10 11">CECT 8803</strain>
    </source>
</reference>
<keyword evidence="11" id="KW-1185">Reference proteome</keyword>
<evidence type="ECO:0000256" key="7">
    <source>
        <dbReference type="ARBA" id="ARBA00047625"/>
    </source>
</evidence>
<comment type="cofactor">
    <cofactor evidence="1 9">
        <name>pyridoxal 5'-phosphate</name>
        <dbReference type="ChEBI" id="CHEBI:597326"/>
    </cofactor>
</comment>
<dbReference type="SUPFAM" id="SSF53383">
    <property type="entry name" value="PLP-dependent transferases"/>
    <property type="match status" value="1"/>
</dbReference>
<evidence type="ECO:0000256" key="6">
    <source>
        <dbReference type="ARBA" id="ARBA00047517"/>
    </source>
</evidence>
<dbReference type="PANTHER" id="PTHR43500:SF1">
    <property type="entry name" value="CYSTATHIONINE BETA-LYASE-RELATED"/>
    <property type="match status" value="1"/>
</dbReference>
<sequence>MTTSRVESKRTRLVQSARHSSDWNGALNAPLMRASTILFDRLDEYEVRPDRSSRKPSYGIAGTTTHFAFQEALAELEGAADAITLSSGLAANTVALQAFVNQGDHILVTDSIYYPARRFCDKILKRQGVETTYYDPTIGAGIEALIRPNTKLIYMETPGSLTFEMQDVPAIVAAARKHGVRTALDNTWATPLFYRPLEQGVDVSIQAGTKYIGGHGDLMLGYIAANEASFRAVYDMALFHGHCCGPEEAYQGLRGLRSMGARLDQHQRGALAVARWLQERPEVDRVLYPALPEDPGHALWKRDFDGATGLLGIVLAKPYEHRAVEAMIESYKYFGIGASWGSFASLVVSGYPERHQTARRWEATGPLLRYHIGLEDPDDLINDLTAGFERLEQANKG</sequence>
<dbReference type="Pfam" id="PF01053">
    <property type="entry name" value="Cys_Met_Meta_PP"/>
    <property type="match status" value="1"/>
</dbReference>
<dbReference type="NCBIfam" id="TIGR01324">
    <property type="entry name" value="cysta_beta_ly_B"/>
    <property type="match status" value="1"/>
</dbReference>
<evidence type="ECO:0000256" key="5">
    <source>
        <dbReference type="ARBA" id="ARBA00046315"/>
    </source>
</evidence>
<comment type="pathway">
    <text evidence="5">Amino-acid biosynthesis; L-methionine biosynthesis via de novo pathway; L-homocysteine from L-cystathionine: step 1/1.</text>
</comment>
<dbReference type="GO" id="GO:0030170">
    <property type="term" value="F:pyridoxal phosphate binding"/>
    <property type="evidence" value="ECO:0007669"/>
    <property type="project" value="InterPro"/>
</dbReference>
<dbReference type="InterPro" id="IPR000277">
    <property type="entry name" value="Cys/Met-Metab_PyrdxlP-dep_enz"/>
</dbReference>
<dbReference type="PANTHER" id="PTHR43500">
    <property type="entry name" value="CYSTATHIONINE BETA-LYASE-RELATED"/>
    <property type="match status" value="1"/>
</dbReference>
<dbReference type="GO" id="GO:0047804">
    <property type="term" value="F:cysteine-S-conjugate beta-lyase activity"/>
    <property type="evidence" value="ECO:0007669"/>
    <property type="project" value="UniProtKB-EC"/>
</dbReference>
<dbReference type="GO" id="GO:0019450">
    <property type="term" value="P:L-cysteine catabolic process to pyruvate"/>
    <property type="evidence" value="ECO:0007669"/>
    <property type="project" value="TreeGrafter"/>
</dbReference>
<dbReference type="InterPro" id="IPR015421">
    <property type="entry name" value="PyrdxlP-dep_Trfase_major"/>
</dbReference>
<evidence type="ECO:0000256" key="8">
    <source>
        <dbReference type="PIRSR" id="PIRSR001434-2"/>
    </source>
</evidence>
<name>A0A839SWZ9_9PROT</name>
<comment type="catalytic activity">
    <reaction evidence="6">
        <text>L,L-cystathionine + H2O = L-homocysteine + pyruvate + NH4(+)</text>
        <dbReference type="Rhea" id="RHEA:13965"/>
        <dbReference type="ChEBI" id="CHEBI:15361"/>
        <dbReference type="ChEBI" id="CHEBI:15377"/>
        <dbReference type="ChEBI" id="CHEBI:28938"/>
        <dbReference type="ChEBI" id="CHEBI:58161"/>
        <dbReference type="ChEBI" id="CHEBI:58199"/>
    </reaction>
</comment>
<dbReference type="EC" id="4.4.1.8" evidence="10"/>
<evidence type="ECO:0000256" key="1">
    <source>
        <dbReference type="ARBA" id="ARBA00001933"/>
    </source>
</evidence>
<comment type="caution">
    <text evidence="10">The sequence shown here is derived from an EMBL/GenBank/DDBJ whole genome shotgun (WGS) entry which is preliminary data.</text>
</comment>
<feature type="modified residue" description="N6-(pyridoxal phosphate)lysine" evidence="8">
    <location>
        <position position="210"/>
    </location>
</feature>
<evidence type="ECO:0000256" key="3">
    <source>
        <dbReference type="ARBA" id="ARBA00022898"/>
    </source>
</evidence>
<proteinExistence type="inferred from homology"/>
<evidence type="ECO:0000256" key="2">
    <source>
        <dbReference type="ARBA" id="ARBA00009077"/>
    </source>
</evidence>
<evidence type="ECO:0000313" key="11">
    <source>
        <dbReference type="Proteomes" id="UP000581135"/>
    </source>
</evidence>
<dbReference type="InterPro" id="IPR015422">
    <property type="entry name" value="PyrdxlP-dep_Trfase_small"/>
</dbReference>
<comment type="similarity">
    <text evidence="2 9">Belongs to the trans-sulfuration enzymes family.</text>
</comment>
<dbReference type="Gene3D" id="3.40.640.10">
    <property type="entry name" value="Type I PLP-dependent aspartate aminotransferase-like (Major domain)"/>
    <property type="match status" value="1"/>
</dbReference>
<comment type="catalytic activity">
    <reaction evidence="7">
        <text>an S-substituted L-cysteine + H2O = a thiol + pyruvate + NH4(+)</text>
        <dbReference type="Rhea" id="RHEA:18121"/>
        <dbReference type="ChEBI" id="CHEBI:15361"/>
        <dbReference type="ChEBI" id="CHEBI:15377"/>
        <dbReference type="ChEBI" id="CHEBI:28938"/>
        <dbReference type="ChEBI" id="CHEBI:29256"/>
        <dbReference type="ChEBI" id="CHEBI:58717"/>
        <dbReference type="EC" id="4.4.1.13"/>
    </reaction>
</comment>
<evidence type="ECO:0000256" key="4">
    <source>
        <dbReference type="ARBA" id="ARBA00023239"/>
    </source>
</evidence>
<dbReference type="InterPro" id="IPR015424">
    <property type="entry name" value="PyrdxlP-dep_Trfase"/>
</dbReference>
<gene>
    <name evidence="10" type="ORF">FHR98_001792</name>
</gene>